<gene>
    <name evidence="1" type="ORF">S06H3_65378</name>
</gene>
<protein>
    <submittedName>
        <fullName evidence="1">Uncharacterized protein</fullName>
    </submittedName>
</protein>
<feature type="non-terminal residue" evidence="1">
    <location>
        <position position="1"/>
    </location>
</feature>
<sequence length="45" mass="5009">PRIINNICENGLFIAYSLEKNLIDGELIKEVAADLGFGVEDEEKD</sequence>
<dbReference type="AlphaFoldDB" id="X1QIP7"/>
<dbReference type="EMBL" id="BARV01043997">
    <property type="protein sequence ID" value="GAI68108.1"/>
    <property type="molecule type" value="Genomic_DNA"/>
</dbReference>
<name>X1QIP7_9ZZZZ</name>
<proteinExistence type="predicted"/>
<organism evidence="1">
    <name type="scientific">marine sediment metagenome</name>
    <dbReference type="NCBI Taxonomy" id="412755"/>
    <lineage>
        <taxon>unclassified sequences</taxon>
        <taxon>metagenomes</taxon>
        <taxon>ecological metagenomes</taxon>
    </lineage>
</organism>
<accession>X1QIP7</accession>
<evidence type="ECO:0000313" key="1">
    <source>
        <dbReference type="EMBL" id="GAI68108.1"/>
    </source>
</evidence>
<reference evidence="1" key="1">
    <citation type="journal article" date="2014" name="Front. Microbiol.">
        <title>High frequency of phylogenetically diverse reductive dehalogenase-homologous genes in deep subseafloor sedimentary metagenomes.</title>
        <authorList>
            <person name="Kawai M."/>
            <person name="Futagami T."/>
            <person name="Toyoda A."/>
            <person name="Takaki Y."/>
            <person name="Nishi S."/>
            <person name="Hori S."/>
            <person name="Arai W."/>
            <person name="Tsubouchi T."/>
            <person name="Morono Y."/>
            <person name="Uchiyama I."/>
            <person name="Ito T."/>
            <person name="Fujiyama A."/>
            <person name="Inagaki F."/>
            <person name="Takami H."/>
        </authorList>
    </citation>
    <scope>NUCLEOTIDE SEQUENCE</scope>
    <source>
        <strain evidence="1">Expedition CK06-06</strain>
    </source>
</reference>
<comment type="caution">
    <text evidence="1">The sequence shown here is derived from an EMBL/GenBank/DDBJ whole genome shotgun (WGS) entry which is preliminary data.</text>
</comment>